<dbReference type="EMBL" id="QRBI01000102">
    <property type="protein sequence ID" value="RMC16649.1"/>
    <property type="molecule type" value="Genomic_DNA"/>
</dbReference>
<organism evidence="1 2">
    <name type="scientific">Hirundo rustica rustica</name>
    <dbReference type="NCBI Taxonomy" id="333673"/>
    <lineage>
        <taxon>Eukaryota</taxon>
        <taxon>Metazoa</taxon>
        <taxon>Chordata</taxon>
        <taxon>Craniata</taxon>
        <taxon>Vertebrata</taxon>
        <taxon>Euteleostomi</taxon>
        <taxon>Archelosauria</taxon>
        <taxon>Archosauria</taxon>
        <taxon>Dinosauria</taxon>
        <taxon>Saurischia</taxon>
        <taxon>Theropoda</taxon>
        <taxon>Coelurosauria</taxon>
        <taxon>Aves</taxon>
        <taxon>Neognathae</taxon>
        <taxon>Neoaves</taxon>
        <taxon>Telluraves</taxon>
        <taxon>Australaves</taxon>
        <taxon>Passeriformes</taxon>
        <taxon>Sylvioidea</taxon>
        <taxon>Hirundinidae</taxon>
        <taxon>Hirundo</taxon>
    </lineage>
</organism>
<dbReference type="OrthoDB" id="9909691at2759"/>
<accession>A0A3M0KTK9</accession>
<dbReference type="STRING" id="333673.A0A3M0KTK9"/>
<reference evidence="1 2" key="1">
    <citation type="submission" date="2018-07" db="EMBL/GenBank/DDBJ databases">
        <title>A high quality draft genome assembly of the barn swallow (H. rustica rustica).</title>
        <authorList>
            <person name="Formenti G."/>
            <person name="Chiara M."/>
            <person name="Poveda L."/>
            <person name="Francoijs K.-J."/>
            <person name="Bonisoli-Alquati A."/>
            <person name="Canova L."/>
            <person name="Gianfranceschi L."/>
            <person name="Horner D.S."/>
            <person name="Saino N."/>
        </authorList>
    </citation>
    <scope>NUCLEOTIDE SEQUENCE [LARGE SCALE GENOMIC DNA]</scope>
    <source>
        <strain evidence="1">Chelidonia</strain>
        <tissue evidence="1">Blood</tissue>
    </source>
</reference>
<keyword evidence="2" id="KW-1185">Reference proteome</keyword>
<comment type="caution">
    <text evidence="1">The sequence shown here is derived from an EMBL/GenBank/DDBJ whole genome shotgun (WGS) entry which is preliminary data.</text>
</comment>
<protein>
    <submittedName>
        <fullName evidence="1">Uncharacterized protein</fullName>
    </submittedName>
</protein>
<gene>
    <name evidence="1" type="ORF">DUI87_06588</name>
</gene>
<sequence length="68" mass="7706">MAATLRARSLRHLRIRGRNDSGEENVSLDLSRVIELLMFSQKTPILLQIFTMVAKLDLLLELLGALPF</sequence>
<evidence type="ECO:0000313" key="1">
    <source>
        <dbReference type="EMBL" id="RMC16649.1"/>
    </source>
</evidence>
<dbReference type="AlphaFoldDB" id="A0A3M0KTK9"/>
<dbReference type="Proteomes" id="UP000269221">
    <property type="component" value="Unassembled WGS sequence"/>
</dbReference>
<evidence type="ECO:0000313" key="2">
    <source>
        <dbReference type="Proteomes" id="UP000269221"/>
    </source>
</evidence>
<name>A0A3M0KTK9_HIRRU</name>
<proteinExistence type="predicted"/>